<dbReference type="Proteomes" id="UP001500888">
    <property type="component" value="Unassembled WGS sequence"/>
</dbReference>
<reference evidence="12" key="1">
    <citation type="journal article" date="2019" name="Int. J. Syst. Evol. Microbiol.">
        <title>The Global Catalogue of Microorganisms (GCM) 10K type strain sequencing project: providing services to taxonomists for standard genome sequencing and annotation.</title>
        <authorList>
            <consortium name="The Broad Institute Genomics Platform"/>
            <consortium name="The Broad Institute Genome Sequencing Center for Infectious Disease"/>
            <person name="Wu L."/>
            <person name="Ma J."/>
        </authorList>
    </citation>
    <scope>NUCLEOTIDE SEQUENCE [LARGE SCALE GENOMIC DNA]</scope>
    <source>
        <strain evidence="12">JCM 16908</strain>
    </source>
</reference>
<comment type="subunit">
    <text evidence="9">Component of the Sec protein translocase complex. Heterotrimer consisting of SecY, SecE and SecG subunits. The heterotrimers can form oligomers, although 1 heterotrimer is thought to be able to translocate proteins. Interacts with the ribosome. Interacts with SecDF, and other proteins may be involved. Interacts with SecA.</text>
</comment>
<comment type="caution">
    <text evidence="11">The sequence shown here is derived from an EMBL/GenBank/DDBJ whole genome shotgun (WGS) entry which is preliminary data.</text>
</comment>
<keyword evidence="7 9" id="KW-0811">Translocation</keyword>
<keyword evidence="8 9" id="KW-0472">Membrane</keyword>
<feature type="region of interest" description="Disordered" evidence="10">
    <location>
        <begin position="1"/>
        <end position="24"/>
    </location>
</feature>
<dbReference type="Pfam" id="PF00584">
    <property type="entry name" value="SecE"/>
    <property type="match status" value="1"/>
</dbReference>
<evidence type="ECO:0000256" key="2">
    <source>
        <dbReference type="ARBA" id="ARBA00022448"/>
    </source>
</evidence>
<keyword evidence="6 9" id="KW-1133">Transmembrane helix</keyword>
<evidence type="ECO:0000256" key="9">
    <source>
        <dbReference type="HAMAP-Rule" id="MF_00422"/>
    </source>
</evidence>
<dbReference type="NCBIfam" id="TIGR00964">
    <property type="entry name" value="secE_bact"/>
    <property type="match status" value="1"/>
</dbReference>
<dbReference type="InterPro" id="IPR038379">
    <property type="entry name" value="SecE_sf"/>
</dbReference>
<organism evidence="11 12">
    <name type="scientific">Sphaerisporangium flaviroseum</name>
    <dbReference type="NCBI Taxonomy" id="509199"/>
    <lineage>
        <taxon>Bacteria</taxon>
        <taxon>Bacillati</taxon>
        <taxon>Actinomycetota</taxon>
        <taxon>Actinomycetes</taxon>
        <taxon>Streptosporangiales</taxon>
        <taxon>Streptosporangiaceae</taxon>
        <taxon>Sphaerisporangium</taxon>
    </lineage>
</organism>
<proteinExistence type="inferred from homology"/>
<evidence type="ECO:0000256" key="8">
    <source>
        <dbReference type="ARBA" id="ARBA00023136"/>
    </source>
</evidence>
<dbReference type="RefSeq" id="WP_344952311.1">
    <property type="nucleotide sequence ID" value="NZ_BAAAZR010000052.1"/>
</dbReference>
<comment type="subcellular location">
    <subcellularLocation>
        <location evidence="9">Cell membrane</location>
        <topology evidence="9">Single-pass membrane protein</topology>
    </subcellularLocation>
    <subcellularLocation>
        <location evidence="1">Membrane</location>
    </subcellularLocation>
</comment>
<sequence>MAIDTRGEAAEGPSKPSGTTAKKRTSPALFYRQVVAELRKVIWPTRKDLISYTTVVLVFVLIMVGIVSGIDFLLTKGVLAVFGGA</sequence>
<keyword evidence="4 9" id="KW-0812">Transmembrane</keyword>
<accession>A0ABP7JDJ3</accession>
<comment type="similarity">
    <text evidence="9">Belongs to the SecE/SEC61-gamma family.</text>
</comment>
<dbReference type="InterPro" id="IPR001901">
    <property type="entry name" value="Translocase_SecE/Sec61-g"/>
</dbReference>
<gene>
    <name evidence="9 11" type="primary">secE</name>
    <name evidence="11" type="ORF">GCM10022226_76290</name>
</gene>
<evidence type="ECO:0000313" key="11">
    <source>
        <dbReference type="EMBL" id="GAA3842373.1"/>
    </source>
</evidence>
<dbReference type="Gene3D" id="1.20.5.1030">
    <property type="entry name" value="Preprotein translocase secy subunit"/>
    <property type="match status" value="1"/>
</dbReference>
<evidence type="ECO:0000256" key="3">
    <source>
        <dbReference type="ARBA" id="ARBA00022475"/>
    </source>
</evidence>
<dbReference type="HAMAP" id="MF_00422">
    <property type="entry name" value="SecE"/>
    <property type="match status" value="1"/>
</dbReference>
<keyword evidence="5 9" id="KW-0653">Protein transport</keyword>
<name>A0ABP7JDJ3_9ACTN</name>
<evidence type="ECO:0000256" key="7">
    <source>
        <dbReference type="ARBA" id="ARBA00023010"/>
    </source>
</evidence>
<evidence type="ECO:0000256" key="4">
    <source>
        <dbReference type="ARBA" id="ARBA00022692"/>
    </source>
</evidence>
<keyword evidence="12" id="KW-1185">Reference proteome</keyword>
<evidence type="ECO:0000256" key="5">
    <source>
        <dbReference type="ARBA" id="ARBA00022927"/>
    </source>
</evidence>
<evidence type="ECO:0000313" key="12">
    <source>
        <dbReference type="Proteomes" id="UP001500888"/>
    </source>
</evidence>
<dbReference type="InterPro" id="IPR005807">
    <property type="entry name" value="SecE_bac"/>
</dbReference>
<comment type="function">
    <text evidence="9">Essential subunit of the Sec protein translocation channel SecYEG. Clamps together the 2 halves of SecY. May contact the channel plug during translocation.</text>
</comment>
<protein>
    <recommendedName>
        <fullName evidence="9">Protein translocase subunit SecE</fullName>
    </recommendedName>
</protein>
<dbReference type="PANTHER" id="PTHR33910:SF1">
    <property type="entry name" value="PROTEIN TRANSLOCASE SUBUNIT SECE"/>
    <property type="match status" value="1"/>
</dbReference>
<keyword evidence="3 9" id="KW-1003">Cell membrane</keyword>
<evidence type="ECO:0000256" key="10">
    <source>
        <dbReference type="SAM" id="MobiDB-lite"/>
    </source>
</evidence>
<evidence type="ECO:0000256" key="1">
    <source>
        <dbReference type="ARBA" id="ARBA00004370"/>
    </source>
</evidence>
<keyword evidence="2 9" id="KW-0813">Transport</keyword>
<feature type="transmembrane region" description="Helical" evidence="9">
    <location>
        <begin position="49"/>
        <end position="70"/>
    </location>
</feature>
<evidence type="ECO:0000256" key="6">
    <source>
        <dbReference type="ARBA" id="ARBA00022989"/>
    </source>
</evidence>
<dbReference type="EMBL" id="BAAAZR010000052">
    <property type="protein sequence ID" value="GAA3842373.1"/>
    <property type="molecule type" value="Genomic_DNA"/>
</dbReference>
<dbReference type="PANTHER" id="PTHR33910">
    <property type="entry name" value="PROTEIN TRANSLOCASE SUBUNIT SECE"/>
    <property type="match status" value="1"/>
</dbReference>